<feature type="domain" description="AB hydrolase-1" evidence="2">
    <location>
        <begin position="72"/>
        <end position="278"/>
    </location>
</feature>
<dbReference type="eggNOG" id="COG0596">
    <property type="taxonomic scope" value="Bacteria"/>
</dbReference>
<dbReference type="InterPro" id="IPR050266">
    <property type="entry name" value="AB_hydrolase_sf"/>
</dbReference>
<keyword evidence="1" id="KW-0378">Hydrolase</keyword>
<evidence type="ECO:0000259" key="2">
    <source>
        <dbReference type="Pfam" id="PF00561"/>
    </source>
</evidence>
<dbReference type="SUPFAM" id="SSF53474">
    <property type="entry name" value="alpha/beta-Hydrolases"/>
    <property type="match status" value="1"/>
</dbReference>
<dbReference type="STRING" id="396588.Tgr7_1823"/>
<name>B8GSK0_THISH</name>
<dbReference type="HOGENOM" id="CLU_020336_50_0_6"/>
<dbReference type="OrthoDB" id="9779853at2"/>
<dbReference type="Proteomes" id="UP000002383">
    <property type="component" value="Chromosome"/>
</dbReference>
<organism evidence="3 4">
    <name type="scientific">Thioalkalivibrio sulfidiphilus (strain HL-EbGR7)</name>
    <dbReference type="NCBI Taxonomy" id="396588"/>
    <lineage>
        <taxon>Bacteria</taxon>
        <taxon>Pseudomonadati</taxon>
        <taxon>Pseudomonadota</taxon>
        <taxon>Gammaproteobacteria</taxon>
        <taxon>Chromatiales</taxon>
        <taxon>Ectothiorhodospiraceae</taxon>
        <taxon>Thioalkalivibrio</taxon>
    </lineage>
</organism>
<dbReference type="Pfam" id="PF00561">
    <property type="entry name" value="Abhydrolase_1"/>
    <property type="match status" value="1"/>
</dbReference>
<evidence type="ECO:0000313" key="3">
    <source>
        <dbReference type="EMBL" id="ACL72904.1"/>
    </source>
</evidence>
<proteinExistence type="predicted"/>
<protein>
    <recommendedName>
        <fullName evidence="2">AB hydrolase-1 domain-containing protein</fullName>
    </recommendedName>
</protein>
<gene>
    <name evidence="3" type="ordered locus">Tgr7_1823</name>
</gene>
<sequence>MSERKMAEREIGSHFVSVAGTELAYTVEGVGTPLLIVGSSIYYPRTFSQGLRRSCSLVCADLPHFVRLDSKFIHTSINFDTYAMCIEAIRLAAGLERVAVVGHSHHGNVALEYAKRFPQNVSHVVLICSPPVNIAQTVHAAEQYWALHASEERREALEMRRSSLVDKDQLESLSPADAYVRQYVADAPLYWNDPNYDASWLWDGMAFDMEAIRAFRDLYQEYELNWDAESLIAPVLIVMGEHDYAVPHTLWNRVLPSLENVAFRVFSKSGHTPQLEQPEEFDHLILDWITANNRLPLA</sequence>
<dbReference type="PANTHER" id="PTHR43798:SF31">
    <property type="entry name" value="AB HYDROLASE SUPERFAMILY PROTEIN YCLE"/>
    <property type="match status" value="1"/>
</dbReference>
<dbReference type="InterPro" id="IPR000073">
    <property type="entry name" value="AB_hydrolase_1"/>
</dbReference>
<dbReference type="KEGG" id="tgr:Tgr7_1823"/>
<evidence type="ECO:0000313" key="4">
    <source>
        <dbReference type="Proteomes" id="UP000002383"/>
    </source>
</evidence>
<dbReference type="InterPro" id="IPR029058">
    <property type="entry name" value="AB_hydrolase_fold"/>
</dbReference>
<accession>B8GSK0</accession>
<dbReference type="EMBL" id="CP001339">
    <property type="protein sequence ID" value="ACL72904.1"/>
    <property type="molecule type" value="Genomic_DNA"/>
</dbReference>
<dbReference type="GO" id="GO:0016787">
    <property type="term" value="F:hydrolase activity"/>
    <property type="evidence" value="ECO:0007669"/>
    <property type="project" value="UniProtKB-KW"/>
</dbReference>
<dbReference type="PANTHER" id="PTHR43798">
    <property type="entry name" value="MONOACYLGLYCEROL LIPASE"/>
    <property type="match status" value="1"/>
</dbReference>
<evidence type="ECO:0000256" key="1">
    <source>
        <dbReference type="ARBA" id="ARBA00022801"/>
    </source>
</evidence>
<dbReference type="GO" id="GO:0016020">
    <property type="term" value="C:membrane"/>
    <property type="evidence" value="ECO:0007669"/>
    <property type="project" value="TreeGrafter"/>
</dbReference>
<dbReference type="Gene3D" id="3.40.50.1820">
    <property type="entry name" value="alpha/beta hydrolase"/>
    <property type="match status" value="1"/>
</dbReference>
<keyword evidence="4" id="KW-1185">Reference proteome</keyword>
<reference evidence="3 4" key="1">
    <citation type="journal article" date="2011" name="Stand. Genomic Sci.">
        <title>Complete genome sequence of 'Thioalkalivibrio sulfidophilus' HL-EbGr7.</title>
        <authorList>
            <person name="Muyzer G."/>
            <person name="Sorokin D.Y."/>
            <person name="Mavromatis K."/>
            <person name="Lapidus A."/>
            <person name="Clum A."/>
            <person name="Ivanova N."/>
            <person name="Pati A."/>
            <person name="d'Haeseleer P."/>
            <person name="Woyke T."/>
            <person name="Kyrpides N.C."/>
        </authorList>
    </citation>
    <scope>NUCLEOTIDE SEQUENCE [LARGE SCALE GENOMIC DNA]</scope>
    <source>
        <strain evidence="3 4">HL-EbGR7</strain>
    </source>
</reference>
<dbReference type="AlphaFoldDB" id="B8GSK0"/>